<dbReference type="InterPro" id="IPR032675">
    <property type="entry name" value="LRR_dom_sf"/>
</dbReference>
<evidence type="ECO:0000313" key="3">
    <source>
        <dbReference type="Proteomes" id="UP001141327"/>
    </source>
</evidence>
<feature type="compositionally biased region" description="Pro residues" evidence="1">
    <location>
        <begin position="506"/>
        <end position="518"/>
    </location>
</feature>
<dbReference type="Proteomes" id="UP001141327">
    <property type="component" value="Unassembled WGS sequence"/>
</dbReference>
<feature type="compositionally biased region" description="Low complexity" evidence="1">
    <location>
        <begin position="7"/>
        <end position="21"/>
    </location>
</feature>
<dbReference type="EMBL" id="JAPMOS010000007">
    <property type="protein sequence ID" value="KAJ4461466.1"/>
    <property type="molecule type" value="Genomic_DNA"/>
</dbReference>
<feature type="region of interest" description="Disordered" evidence="1">
    <location>
        <begin position="680"/>
        <end position="708"/>
    </location>
</feature>
<feature type="compositionally biased region" description="Low complexity" evidence="1">
    <location>
        <begin position="64"/>
        <end position="74"/>
    </location>
</feature>
<gene>
    <name evidence="2" type="ORF">PAPYR_2037</name>
</gene>
<keyword evidence="3" id="KW-1185">Reference proteome</keyword>
<name>A0ABQ8USP7_9EUKA</name>
<accession>A0ABQ8USP7</accession>
<feature type="region of interest" description="Disordered" evidence="1">
    <location>
        <begin position="1"/>
        <end position="85"/>
    </location>
</feature>
<feature type="region of interest" description="Disordered" evidence="1">
    <location>
        <begin position="392"/>
        <end position="411"/>
    </location>
</feature>
<feature type="compositionally biased region" description="Pro residues" evidence="1">
    <location>
        <begin position="528"/>
        <end position="541"/>
    </location>
</feature>
<feature type="compositionally biased region" description="Low complexity" evidence="1">
    <location>
        <begin position="681"/>
        <end position="696"/>
    </location>
</feature>
<proteinExistence type="predicted"/>
<feature type="compositionally biased region" description="Low complexity" evidence="1">
    <location>
        <begin position="332"/>
        <end position="351"/>
    </location>
</feature>
<comment type="caution">
    <text evidence="2">The sequence shown here is derived from an EMBL/GenBank/DDBJ whole genome shotgun (WGS) entry which is preliminary data.</text>
</comment>
<feature type="region of interest" description="Disordered" evidence="1">
    <location>
        <begin position="226"/>
        <end position="351"/>
    </location>
</feature>
<evidence type="ECO:0000313" key="2">
    <source>
        <dbReference type="EMBL" id="KAJ4461466.1"/>
    </source>
</evidence>
<feature type="region of interest" description="Disordered" evidence="1">
    <location>
        <begin position="506"/>
        <end position="544"/>
    </location>
</feature>
<dbReference type="Gene3D" id="3.80.10.10">
    <property type="entry name" value="Ribonuclease Inhibitor"/>
    <property type="match status" value="1"/>
</dbReference>
<feature type="compositionally biased region" description="Low complexity" evidence="1">
    <location>
        <begin position="248"/>
        <end position="264"/>
    </location>
</feature>
<feature type="compositionally biased region" description="Pro residues" evidence="1">
    <location>
        <begin position="22"/>
        <end position="63"/>
    </location>
</feature>
<organism evidence="2 3">
    <name type="scientific">Paratrimastix pyriformis</name>
    <dbReference type="NCBI Taxonomy" id="342808"/>
    <lineage>
        <taxon>Eukaryota</taxon>
        <taxon>Metamonada</taxon>
        <taxon>Preaxostyla</taxon>
        <taxon>Paratrimastigidae</taxon>
        <taxon>Paratrimastix</taxon>
    </lineage>
</organism>
<feature type="region of interest" description="Disordered" evidence="1">
    <location>
        <begin position="101"/>
        <end position="126"/>
    </location>
</feature>
<evidence type="ECO:0000256" key="1">
    <source>
        <dbReference type="SAM" id="MobiDB-lite"/>
    </source>
</evidence>
<reference evidence="2" key="1">
    <citation type="journal article" date="2022" name="bioRxiv">
        <title>Genomics of Preaxostyla Flagellates Illuminates Evolutionary Transitions and the Path Towards Mitochondrial Loss.</title>
        <authorList>
            <person name="Novak L.V.F."/>
            <person name="Treitli S.C."/>
            <person name="Pyrih J."/>
            <person name="Halakuc P."/>
            <person name="Pipaliya S.V."/>
            <person name="Vacek V."/>
            <person name="Brzon O."/>
            <person name="Soukal P."/>
            <person name="Eme L."/>
            <person name="Dacks J.B."/>
            <person name="Karnkowska A."/>
            <person name="Elias M."/>
            <person name="Hampl V."/>
        </authorList>
    </citation>
    <scope>NUCLEOTIDE SEQUENCE</scope>
    <source>
        <strain evidence="2">RCP-MX</strain>
    </source>
</reference>
<protein>
    <submittedName>
        <fullName evidence="2">Uncharacterized protein</fullName>
    </submittedName>
</protein>
<sequence>MELEASPPTTTTPPLMMLPERPFSPPISPPPTVAAPSLFPPGTPTKPLPPPAGTPTKPQPHPETGPAAAATAAHPPHHGPPGRTAPSAAVQFVERMREWHGGRTASRGKLAAEEEQTDPGSTFPLDRLDPRAMATIAAYMQPNLHSIVAWAAICRPTYAASERTPFTVTVTHSLLDRLGPLWAHCLDMGRWEPAPAAARRPRAAAPAPPTAAGVKHPHHLEGVVTAAAPEGATPKKPRIVMDDDDQTPPDAAAKPSAAAAAATTGSPEKKKRVVLLDDDGRPSPVPAAATTTAAGLSPRKPLTVVQDDDDESPAGAGSKKEPQPRPGAAGSPATKRQAAAAPRPAAAGPRKPVLTTALATHAGAKRALAFPSALPGATAGAIPPAVPVAIPTPTKSAGGSHLRPSGPPPPAAARALPTYALAALAARPLEAPAPGLPMPPYQVQLPGWHLPFRWYAVGAAVLGHLTAEWHRIRAAPGMETVAPYAVFPHAAAIRFEGLFLQRLPRLPPLPPPPPPSAPAPAAGAAAQPSPPGPPQPGPVPTRAPSLAVLHLSPTSALLPPGDALLQSFFPAGLRYPALKRLSLARPTFLAGTHVTPALVRAVVAACPALSAIDLSGCGTLGGDILVHLLAHAGRLVELRWRGADPERLWRAVGLHPWGGGVEVKAPLEQLDMAAMTPAVTPEGGQHPPAAGEAPAGGEDDGLAVSGGSEGGLPALTHLKAIRLDRWAGPALGPHLARLLADGATTPALESLSMVGCPAPLRTIARRLVQAHKGPAAPKDVALVAEPPTPKEKEPRPRKTPPPQE</sequence>
<feature type="region of interest" description="Disordered" evidence="1">
    <location>
        <begin position="771"/>
        <end position="804"/>
    </location>
</feature>